<proteinExistence type="inferred from homology"/>
<dbReference type="GO" id="GO:0008360">
    <property type="term" value="P:regulation of cell shape"/>
    <property type="evidence" value="ECO:0007669"/>
    <property type="project" value="UniProtKB-KW"/>
</dbReference>
<evidence type="ECO:0000256" key="7">
    <source>
        <dbReference type="ARBA" id="ARBA00023136"/>
    </source>
</evidence>
<dbReference type="EMBL" id="JFKA01000004">
    <property type="protein sequence ID" value="OSQ38426.1"/>
    <property type="molecule type" value="Genomic_DNA"/>
</dbReference>
<dbReference type="Pfam" id="PF03033">
    <property type="entry name" value="Glyco_transf_28"/>
    <property type="match status" value="1"/>
</dbReference>
<feature type="domain" description="Glycosyl transferase family 28 C-terminal" evidence="12">
    <location>
        <begin position="204"/>
        <end position="369"/>
    </location>
</feature>
<evidence type="ECO:0000313" key="14">
    <source>
        <dbReference type="Proteomes" id="UP000193391"/>
    </source>
</evidence>
<comment type="catalytic activity">
    <reaction evidence="10">
        <text>di-trans,octa-cis-undecaprenyl diphospho-N-acetyl-alpha-D-muramoyl-L-alanyl-D-glutamyl-meso-2,6-diaminopimeloyl-D-alanyl-D-alanine + UDP-N-acetyl-alpha-D-glucosamine = di-trans,octa-cis-undecaprenyl diphospho-[N-acetyl-alpha-D-glucosaminyl-(1-&gt;4)]-N-acetyl-alpha-D-muramoyl-L-alanyl-D-glutamyl-meso-2,6-diaminopimeloyl-D-alanyl-D-alanine + UDP + H(+)</text>
        <dbReference type="Rhea" id="RHEA:31227"/>
        <dbReference type="ChEBI" id="CHEBI:15378"/>
        <dbReference type="ChEBI" id="CHEBI:57705"/>
        <dbReference type="ChEBI" id="CHEBI:58223"/>
        <dbReference type="ChEBI" id="CHEBI:61387"/>
        <dbReference type="ChEBI" id="CHEBI:61388"/>
        <dbReference type="EC" id="2.4.1.227"/>
    </reaction>
</comment>
<dbReference type="InterPro" id="IPR006009">
    <property type="entry name" value="GlcNAc_MurG"/>
</dbReference>
<evidence type="ECO:0000256" key="10">
    <source>
        <dbReference type="HAMAP-Rule" id="MF_00033"/>
    </source>
</evidence>
<feature type="domain" description="Glycosyltransferase family 28 N-terminal" evidence="11">
    <location>
        <begin position="21"/>
        <end position="157"/>
    </location>
</feature>
<evidence type="ECO:0000256" key="6">
    <source>
        <dbReference type="ARBA" id="ARBA00022984"/>
    </source>
</evidence>
<dbReference type="OrthoDB" id="9808936at2"/>
<accession>A0A1Y2KZY3</accession>
<feature type="binding site" evidence="10">
    <location>
        <begin position="28"/>
        <end position="30"/>
    </location>
    <ligand>
        <name>UDP-N-acetyl-alpha-D-glucosamine</name>
        <dbReference type="ChEBI" id="CHEBI:57705"/>
    </ligand>
</feature>
<keyword evidence="8 10" id="KW-0131">Cell cycle</keyword>
<dbReference type="NCBIfam" id="TIGR01133">
    <property type="entry name" value="murG"/>
    <property type="match status" value="1"/>
</dbReference>
<dbReference type="AlphaFoldDB" id="A0A1Y2KZY3"/>
<evidence type="ECO:0000256" key="9">
    <source>
        <dbReference type="ARBA" id="ARBA00023316"/>
    </source>
</evidence>
<name>A0A1Y2KZY3_9PROT</name>
<dbReference type="SUPFAM" id="SSF53756">
    <property type="entry name" value="UDP-Glycosyltransferase/glycogen phosphorylase"/>
    <property type="match status" value="1"/>
</dbReference>
<evidence type="ECO:0000313" key="13">
    <source>
        <dbReference type="EMBL" id="OSQ38426.1"/>
    </source>
</evidence>
<feature type="binding site" evidence="10">
    <location>
        <position position="182"/>
    </location>
    <ligand>
        <name>UDP-N-acetyl-alpha-D-glucosamine</name>
        <dbReference type="ChEBI" id="CHEBI:57705"/>
    </ligand>
</feature>
<feature type="binding site" evidence="10">
    <location>
        <position position="210"/>
    </location>
    <ligand>
        <name>UDP-N-acetyl-alpha-D-glucosamine</name>
        <dbReference type="ChEBI" id="CHEBI:57705"/>
    </ligand>
</feature>
<comment type="function">
    <text evidence="10">Cell wall formation. Catalyzes the transfer of a GlcNAc subunit on undecaprenyl-pyrophosphoryl-MurNAc-pentapeptide (lipid intermediate I) to form undecaprenyl-pyrophosphoryl-MurNAc-(pentapeptide)GlcNAc (lipid intermediate II).</text>
</comment>
<evidence type="ECO:0000259" key="11">
    <source>
        <dbReference type="Pfam" id="PF03033"/>
    </source>
</evidence>
<keyword evidence="4 10" id="KW-0808">Transferase</keyword>
<dbReference type="GO" id="GO:0005975">
    <property type="term" value="P:carbohydrate metabolic process"/>
    <property type="evidence" value="ECO:0007669"/>
    <property type="project" value="InterPro"/>
</dbReference>
<dbReference type="GO" id="GO:0051301">
    <property type="term" value="P:cell division"/>
    <property type="evidence" value="ECO:0007669"/>
    <property type="project" value="UniProtKB-KW"/>
</dbReference>
<feature type="binding site" evidence="10">
    <location>
        <position position="311"/>
    </location>
    <ligand>
        <name>UDP-N-acetyl-alpha-D-glucosamine</name>
        <dbReference type="ChEBI" id="CHEBI:57705"/>
    </ligand>
</feature>
<evidence type="ECO:0000256" key="1">
    <source>
        <dbReference type="ARBA" id="ARBA00022475"/>
    </source>
</evidence>
<dbReference type="InterPro" id="IPR004276">
    <property type="entry name" value="GlycoTrans_28_N"/>
</dbReference>
<dbReference type="InterPro" id="IPR007235">
    <property type="entry name" value="Glyco_trans_28_C"/>
</dbReference>
<dbReference type="Pfam" id="PF04101">
    <property type="entry name" value="Glyco_tran_28_C"/>
    <property type="match status" value="1"/>
</dbReference>
<dbReference type="UniPathway" id="UPA00219"/>
<dbReference type="Gene3D" id="3.40.50.2000">
    <property type="entry name" value="Glycogen Phosphorylase B"/>
    <property type="match status" value="2"/>
</dbReference>
<reference evidence="13 14" key="1">
    <citation type="submission" date="2014-03" db="EMBL/GenBank/DDBJ databases">
        <title>The draft genome sequence of Thalassospira mesophila JCM 18969.</title>
        <authorList>
            <person name="Lai Q."/>
            <person name="Shao Z."/>
        </authorList>
    </citation>
    <scope>NUCLEOTIDE SEQUENCE [LARGE SCALE GENOMIC DNA]</scope>
    <source>
        <strain evidence="13 14">JCM 18969</strain>
    </source>
</reference>
<keyword evidence="6 10" id="KW-0573">Peptidoglycan synthesis</keyword>
<feature type="binding site" evidence="10">
    <location>
        <position position="139"/>
    </location>
    <ligand>
        <name>UDP-N-acetyl-alpha-D-glucosamine</name>
        <dbReference type="ChEBI" id="CHEBI:57705"/>
    </ligand>
</feature>
<keyword evidence="9 10" id="KW-0961">Cell wall biogenesis/degradation</keyword>
<evidence type="ECO:0000256" key="8">
    <source>
        <dbReference type="ARBA" id="ARBA00023306"/>
    </source>
</evidence>
<dbReference type="HAMAP" id="MF_00033">
    <property type="entry name" value="MurG"/>
    <property type="match status" value="1"/>
</dbReference>
<dbReference type="GO" id="GO:0005886">
    <property type="term" value="C:plasma membrane"/>
    <property type="evidence" value="ECO:0007669"/>
    <property type="project" value="UniProtKB-SubCell"/>
</dbReference>
<dbReference type="PANTHER" id="PTHR21015">
    <property type="entry name" value="UDP-N-ACETYLGLUCOSAMINE--N-ACETYLMURAMYL-(PENTAPEPTIDE) PYROPHOSPHORYL-UNDECAPRENOL N-ACETYLGLUCOSAMINE TRANSFERASE 1"/>
    <property type="match status" value="1"/>
</dbReference>
<dbReference type="PANTHER" id="PTHR21015:SF22">
    <property type="entry name" value="GLYCOSYLTRANSFERASE"/>
    <property type="match status" value="1"/>
</dbReference>
<keyword evidence="2 10" id="KW-0132">Cell division</keyword>
<protein>
    <recommendedName>
        <fullName evidence="10">UDP-N-acetylglucosamine--N-acetylmuramyl-(pentapeptide) pyrophosphoryl-undecaprenol N-acetylglucosamine transferase</fullName>
        <ecNumber evidence="10">2.4.1.227</ecNumber>
    </recommendedName>
    <alternativeName>
        <fullName evidence="10">Undecaprenyl-PP-MurNAc-pentapeptide-UDPGlcNAc GlcNAc transferase</fullName>
    </alternativeName>
</protein>
<organism evidence="13 14">
    <name type="scientific">Thalassospira mesophila</name>
    <dbReference type="NCBI Taxonomy" id="1293891"/>
    <lineage>
        <taxon>Bacteria</taxon>
        <taxon>Pseudomonadati</taxon>
        <taxon>Pseudomonadota</taxon>
        <taxon>Alphaproteobacteria</taxon>
        <taxon>Rhodospirillales</taxon>
        <taxon>Thalassospiraceae</taxon>
        <taxon>Thalassospira</taxon>
    </lineage>
</organism>
<keyword evidence="7 10" id="KW-0472">Membrane</keyword>
<keyword evidence="3 10" id="KW-0328">Glycosyltransferase</keyword>
<evidence type="ECO:0000256" key="5">
    <source>
        <dbReference type="ARBA" id="ARBA00022960"/>
    </source>
</evidence>
<sequence>MSTMTTDDFTLADTPLDGQCIALTSGGTGGHMFPAVSLARALVRRGATVVFFTDARAARYTEDVEGVTTILLPAGGIAGKGLRGRISGMLRLALGTWQARRHLKKIRPAAVIGFGGYASIPATVAAKSLRIPLAIHEQNAVLGRANRVVAGAAARIATSFRDVRLIDDADKPRVVWTGNPVRQEIAALSAAPYNAPTADGPVNVLITGGSQGARVLSEILPKAIVNLPDALKSRLHITQQARAEDLDQVAKTYEGSGIDVTLKPFFDDIAQRLRDAHLVIARSGASTVAELTIAGRPSLLVPLPHAIDDHQRYNAEQVEQAGGAWMLSQERFTVDIVSERLAKLLTGPAALALAAEGARSAARTNAAERLADMVLDLLGLNPAGTPVDLKQETTHVQGDLA</sequence>
<dbReference type="GO" id="GO:0009252">
    <property type="term" value="P:peptidoglycan biosynthetic process"/>
    <property type="evidence" value="ECO:0007669"/>
    <property type="project" value="UniProtKB-UniRule"/>
</dbReference>
<evidence type="ECO:0000256" key="2">
    <source>
        <dbReference type="ARBA" id="ARBA00022618"/>
    </source>
</evidence>
<evidence type="ECO:0000259" key="12">
    <source>
        <dbReference type="Pfam" id="PF04101"/>
    </source>
</evidence>
<evidence type="ECO:0000256" key="4">
    <source>
        <dbReference type="ARBA" id="ARBA00022679"/>
    </source>
</evidence>
<gene>
    <name evidence="10" type="primary">murG</name>
    <name evidence="13" type="ORF">TMES_11375</name>
</gene>
<dbReference type="GO" id="GO:0050511">
    <property type="term" value="F:undecaprenyldiphospho-muramoylpentapeptide beta-N-acetylglucosaminyltransferase activity"/>
    <property type="evidence" value="ECO:0007669"/>
    <property type="project" value="UniProtKB-UniRule"/>
</dbReference>
<dbReference type="GO" id="GO:0051991">
    <property type="term" value="F:UDP-N-acetyl-D-glucosamine:N-acetylmuramoyl-L-alanyl-D-glutamyl-meso-2,6-diaminopimelyl-D-alanyl-D-alanine-diphosphoundecaprenol 4-beta-N-acetylglucosaminlytransferase activity"/>
    <property type="evidence" value="ECO:0007669"/>
    <property type="project" value="RHEA"/>
</dbReference>
<evidence type="ECO:0000256" key="3">
    <source>
        <dbReference type="ARBA" id="ARBA00022676"/>
    </source>
</evidence>
<comment type="caution">
    <text evidence="10">Lacks conserved residue(s) required for the propagation of feature annotation.</text>
</comment>
<comment type="caution">
    <text evidence="13">The sequence shown here is derived from an EMBL/GenBank/DDBJ whole genome shotgun (WGS) entry which is preliminary data.</text>
</comment>
<keyword evidence="1 10" id="KW-1003">Cell membrane</keyword>
<dbReference type="GO" id="GO:0071555">
    <property type="term" value="P:cell wall organization"/>
    <property type="evidence" value="ECO:0007669"/>
    <property type="project" value="UniProtKB-KW"/>
</dbReference>
<keyword evidence="14" id="KW-1185">Reference proteome</keyword>
<keyword evidence="5 10" id="KW-0133">Cell shape</keyword>
<dbReference type="EC" id="2.4.1.227" evidence="10"/>
<dbReference type="CDD" id="cd03785">
    <property type="entry name" value="GT28_MurG"/>
    <property type="match status" value="1"/>
</dbReference>
<dbReference type="STRING" id="1293891.TMES_11375"/>
<comment type="pathway">
    <text evidence="10">Cell wall biogenesis; peptidoglycan biosynthesis.</text>
</comment>
<comment type="similarity">
    <text evidence="10">Belongs to the glycosyltransferase 28 family. MurG subfamily.</text>
</comment>
<dbReference type="Proteomes" id="UP000193391">
    <property type="component" value="Unassembled WGS sequence"/>
</dbReference>
<comment type="subcellular location">
    <subcellularLocation>
        <location evidence="10">Cell membrane</location>
        <topology evidence="10">Peripheral membrane protein</topology>
        <orientation evidence="10">Cytoplasmic side</orientation>
    </subcellularLocation>
</comment>